<proteinExistence type="inferred from homology"/>
<dbReference type="InterPro" id="IPR007612">
    <property type="entry name" value="LOR"/>
</dbReference>
<dbReference type="EMBL" id="JACBXQ010000003">
    <property type="protein sequence ID" value="MBG9986557.1"/>
    <property type="molecule type" value="Genomic_DNA"/>
</dbReference>
<dbReference type="Gene3D" id="2.40.160.200">
    <property type="entry name" value="LURP1-related"/>
    <property type="match status" value="1"/>
</dbReference>
<comment type="caution">
    <text evidence="2">The sequence shown here is derived from an EMBL/GenBank/DDBJ whole genome shotgun (WGS) entry which is preliminary data.</text>
</comment>
<protein>
    <submittedName>
        <fullName evidence="2">LURP-one-related family protein</fullName>
    </submittedName>
</protein>
<organism evidence="2 3">
    <name type="scientific">Facklamia lactis</name>
    <dbReference type="NCBI Taxonomy" id="2749967"/>
    <lineage>
        <taxon>Bacteria</taxon>
        <taxon>Bacillati</taxon>
        <taxon>Bacillota</taxon>
        <taxon>Bacilli</taxon>
        <taxon>Lactobacillales</taxon>
        <taxon>Aerococcaceae</taxon>
        <taxon>Facklamia</taxon>
    </lineage>
</organism>
<evidence type="ECO:0000313" key="2">
    <source>
        <dbReference type="EMBL" id="MBG9986557.1"/>
    </source>
</evidence>
<dbReference type="SUPFAM" id="SSF54518">
    <property type="entry name" value="Tubby C-terminal domain-like"/>
    <property type="match status" value="1"/>
</dbReference>
<dbReference type="InterPro" id="IPR038595">
    <property type="entry name" value="LOR_sf"/>
</dbReference>
<gene>
    <name evidence="2" type="ORF">HZY91_06560</name>
</gene>
<sequence length="161" mass="18816">MKLYMKQKVWSIKQDFDIFDVEESPVYHVSEKMFTFGRQMTIIDAITRDTLCEVKQKLLSFTPTLEVFCQGKKICTIRKKITFFKPSYEVSGLNWSIKGDFWGHDYTINESDGTMIADIRKKFLSWSDTFEFNIVYDDIDPVQVVAVILAIDMAMDMDDSK</sequence>
<dbReference type="Pfam" id="PF04525">
    <property type="entry name" value="LOR"/>
    <property type="match status" value="1"/>
</dbReference>
<keyword evidence="3" id="KW-1185">Reference proteome</keyword>
<dbReference type="InterPro" id="IPR025659">
    <property type="entry name" value="Tubby-like_C"/>
</dbReference>
<accession>A0ABS0LQW8</accession>
<name>A0ABS0LQW8_9LACT</name>
<dbReference type="Proteomes" id="UP000721415">
    <property type="component" value="Unassembled WGS sequence"/>
</dbReference>
<comment type="similarity">
    <text evidence="1">Belongs to the LOR family.</text>
</comment>
<reference evidence="2 3" key="1">
    <citation type="submission" date="2020-07" db="EMBL/GenBank/DDBJ databases">
        <title>Facklamia lactis sp. nov., isolated from raw milk.</title>
        <authorList>
            <person name="Doll E.V."/>
            <person name="Huptas C."/>
            <person name="Staib L."/>
            <person name="Wenning M."/>
            <person name="Scherer S."/>
        </authorList>
    </citation>
    <scope>NUCLEOTIDE SEQUENCE [LARGE SCALE GENOMIC DNA]</scope>
    <source>
        <strain evidence="2 3">DSM 111018</strain>
    </source>
</reference>
<evidence type="ECO:0000313" key="3">
    <source>
        <dbReference type="Proteomes" id="UP000721415"/>
    </source>
</evidence>
<evidence type="ECO:0000256" key="1">
    <source>
        <dbReference type="ARBA" id="ARBA00005437"/>
    </source>
</evidence>